<gene>
    <name evidence="2" type="ORF">ILYODFUR_022240</name>
</gene>
<evidence type="ECO:0000313" key="2">
    <source>
        <dbReference type="EMBL" id="MEQ2244932.1"/>
    </source>
</evidence>
<evidence type="ECO:0000313" key="3">
    <source>
        <dbReference type="Proteomes" id="UP001482620"/>
    </source>
</evidence>
<feature type="compositionally biased region" description="Polar residues" evidence="1">
    <location>
        <begin position="93"/>
        <end position="110"/>
    </location>
</feature>
<evidence type="ECO:0000256" key="1">
    <source>
        <dbReference type="SAM" id="MobiDB-lite"/>
    </source>
</evidence>
<feature type="region of interest" description="Disordered" evidence="1">
    <location>
        <begin position="93"/>
        <end position="117"/>
    </location>
</feature>
<protein>
    <submittedName>
        <fullName evidence="2">Uncharacterized protein</fullName>
    </submittedName>
</protein>
<accession>A0ABV0UK42</accession>
<dbReference type="EMBL" id="JAHRIQ010071954">
    <property type="protein sequence ID" value="MEQ2244932.1"/>
    <property type="molecule type" value="Genomic_DNA"/>
</dbReference>
<sequence length="117" mass="12800">MTSGKQLLLSINLGRVIMSSPNHLKSIILQRQRLFPSEKHLRQLPIFPGVDVAADSAQGHSVKLRELTKNPGAPSQTLQASVSRLKVIRKTLNQYGSSNQPQRSGTSSSEADLKATR</sequence>
<dbReference type="Proteomes" id="UP001482620">
    <property type="component" value="Unassembled WGS sequence"/>
</dbReference>
<name>A0ABV0UK42_9TELE</name>
<comment type="caution">
    <text evidence="2">The sequence shown here is derived from an EMBL/GenBank/DDBJ whole genome shotgun (WGS) entry which is preliminary data.</text>
</comment>
<proteinExistence type="predicted"/>
<organism evidence="2 3">
    <name type="scientific">Ilyodon furcidens</name>
    <name type="common">goldbreast splitfin</name>
    <dbReference type="NCBI Taxonomy" id="33524"/>
    <lineage>
        <taxon>Eukaryota</taxon>
        <taxon>Metazoa</taxon>
        <taxon>Chordata</taxon>
        <taxon>Craniata</taxon>
        <taxon>Vertebrata</taxon>
        <taxon>Euteleostomi</taxon>
        <taxon>Actinopterygii</taxon>
        <taxon>Neopterygii</taxon>
        <taxon>Teleostei</taxon>
        <taxon>Neoteleostei</taxon>
        <taxon>Acanthomorphata</taxon>
        <taxon>Ovalentaria</taxon>
        <taxon>Atherinomorphae</taxon>
        <taxon>Cyprinodontiformes</taxon>
        <taxon>Goodeidae</taxon>
        <taxon>Ilyodon</taxon>
    </lineage>
</organism>
<keyword evidence="3" id="KW-1185">Reference proteome</keyword>
<reference evidence="2 3" key="1">
    <citation type="submission" date="2021-06" db="EMBL/GenBank/DDBJ databases">
        <authorList>
            <person name="Palmer J.M."/>
        </authorList>
    </citation>
    <scope>NUCLEOTIDE SEQUENCE [LARGE SCALE GENOMIC DNA]</scope>
    <source>
        <strain evidence="3">if_2019</strain>
        <tissue evidence="2">Muscle</tissue>
    </source>
</reference>